<keyword evidence="10" id="KW-1133">Transmembrane helix</keyword>
<dbReference type="Pfam" id="PF00686">
    <property type="entry name" value="CBM_20"/>
    <property type="match status" value="1"/>
</dbReference>
<evidence type="ECO:0000313" key="12">
    <source>
        <dbReference type="Proteomes" id="UP000515156"/>
    </source>
</evidence>
<feature type="domain" description="CBM20" evidence="11">
    <location>
        <begin position="262"/>
        <end position="361"/>
    </location>
</feature>
<dbReference type="InterPro" id="IPR013784">
    <property type="entry name" value="Carb-bd-like_fold"/>
</dbReference>
<dbReference type="GO" id="GO:0034045">
    <property type="term" value="C:phagophore assembly site membrane"/>
    <property type="evidence" value="ECO:0007669"/>
    <property type="project" value="UniProtKB-SubCell"/>
</dbReference>
<dbReference type="Proteomes" id="UP000515156">
    <property type="component" value="Chromosome 2"/>
</dbReference>
<dbReference type="SMART" id="SM01065">
    <property type="entry name" value="CBM_2"/>
    <property type="match status" value="1"/>
</dbReference>
<feature type="compositionally biased region" description="Gly residues" evidence="9">
    <location>
        <begin position="1"/>
        <end position="11"/>
    </location>
</feature>
<feature type="compositionally biased region" description="Basic and acidic residues" evidence="9">
    <location>
        <begin position="67"/>
        <end position="76"/>
    </location>
</feature>
<dbReference type="SUPFAM" id="SSF49452">
    <property type="entry name" value="Starch-binding domain-like"/>
    <property type="match status" value="1"/>
</dbReference>
<dbReference type="FunFam" id="2.60.40.10:FF:000552">
    <property type="entry name" value="Related to glucoamylase"/>
    <property type="match status" value="1"/>
</dbReference>
<dbReference type="GO" id="GO:0005789">
    <property type="term" value="C:endoplasmic reticulum membrane"/>
    <property type="evidence" value="ECO:0007669"/>
    <property type="project" value="UniProtKB-SubCell"/>
</dbReference>
<evidence type="ECO:0000259" key="11">
    <source>
        <dbReference type="PROSITE" id="PS51166"/>
    </source>
</evidence>
<sequence length="362" mass="39373">MAATGDAGGAGESPVQPPGSRGSLVTALNSMWSALVLGILAAIFAWFWFGGSGEKPPAAQEEEEREQEACEPRAGEEETATGYCLEDQMPVYEVKEQILEESASKGNLQNIPTVEEAGREHGVLDETCQRTVAESVNCLQGSESLRPGSLGLVTCDVTEAKGQGIAKESIKNLLFTCPDGQQEKGHLGQPLGRELADSWEQAVNHPAAVDGVCDSFTCKVNEEFEQHSSNLSSEEVAKSGLVEAEAKSPEGDGKIKQVAAISPMPQNIHVTFKVHYITQSDIQLIAVTGDHKNLGVWEAYIPLKCDKDGFWSDSIALPADTRVVWKFVMVENGKIKRWEECSNRSLETGHDDKEAHQWWGYL</sequence>
<dbReference type="InterPro" id="IPR002044">
    <property type="entry name" value="CBM20"/>
</dbReference>
<dbReference type="RefSeq" id="XP_030046437.1">
    <property type="nucleotide sequence ID" value="XM_030190577.1"/>
</dbReference>
<dbReference type="PANTHER" id="PTHR15048:SF0">
    <property type="entry name" value="STARCH-BINDING DOMAIN-CONTAINING PROTEIN 1"/>
    <property type="match status" value="1"/>
</dbReference>
<dbReference type="GO" id="GO:0030315">
    <property type="term" value="C:T-tubule"/>
    <property type="evidence" value="ECO:0007669"/>
    <property type="project" value="UniProtKB-SubCell"/>
</dbReference>
<comment type="function">
    <text evidence="3">Acts as a cargo receptor for glycogen. Delivers its cargo to an autophagic pathway called glycophagy, resulting in the transport of glycogen to lysosomes.</text>
</comment>
<dbReference type="CTD" id="8987"/>
<dbReference type="KEGG" id="muo:115461047"/>
<gene>
    <name evidence="13" type="primary">STBD1</name>
</gene>
<dbReference type="GO" id="GO:0061723">
    <property type="term" value="P:glycophagy"/>
    <property type="evidence" value="ECO:0007669"/>
    <property type="project" value="UniProtKB-ARBA"/>
</dbReference>
<dbReference type="GO" id="GO:2001070">
    <property type="term" value="F:starch binding"/>
    <property type="evidence" value="ECO:0007669"/>
    <property type="project" value="InterPro"/>
</dbReference>
<dbReference type="GeneID" id="115461047"/>
<evidence type="ECO:0000256" key="2">
    <source>
        <dbReference type="ARBA" id="ARBA00024012"/>
    </source>
</evidence>
<keyword evidence="12" id="KW-1185">Reference proteome</keyword>
<evidence type="ECO:0000256" key="6">
    <source>
        <dbReference type="ARBA" id="ARBA00073038"/>
    </source>
</evidence>
<evidence type="ECO:0000313" key="13">
    <source>
        <dbReference type="RefSeq" id="XP_030046437.1"/>
    </source>
</evidence>
<feature type="region of interest" description="Disordered" evidence="9">
    <location>
        <begin position="1"/>
        <end position="22"/>
    </location>
</feature>
<keyword evidence="10" id="KW-0472">Membrane</keyword>
<evidence type="ECO:0000256" key="1">
    <source>
        <dbReference type="ARBA" id="ARBA00004643"/>
    </source>
</evidence>
<dbReference type="InParanoid" id="A0A6P7WTF1"/>
<dbReference type="PANTHER" id="PTHR15048">
    <property type="entry name" value="STARCH-BINDING DOMAIN-CONTAINING PROTEIN 1"/>
    <property type="match status" value="1"/>
</dbReference>
<dbReference type="CDD" id="cd05813">
    <property type="entry name" value="CBM20_genethonin_1"/>
    <property type="match status" value="1"/>
</dbReference>
<accession>A0A6P7WTF1</accession>
<dbReference type="Gene3D" id="2.60.40.10">
    <property type="entry name" value="Immunoglobulins"/>
    <property type="match status" value="1"/>
</dbReference>
<reference evidence="13" key="1">
    <citation type="submission" date="2025-08" db="UniProtKB">
        <authorList>
            <consortium name="RefSeq"/>
        </authorList>
    </citation>
    <scope>IDENTIFICATION</scope>
</reference>
<protein>
    <recommendedName>
        <fullName evidence="6">Starch-binding domain-containing protein 1</fullName>
    </recommendedName>
    <alternativeName>
        <fullName evidence="7">Genethonin-1</fullName>
    </alternativeName>
    <alternativeName>
        <fullName evidence="8">Glycophagy cargo receptor stbd1</fullName>
    </alternativeName>
</protein>
<feature type="region of interest" description="Disordered" evidence="9">
    <location>
        <begin position="54"/>
        <end position="79"/>
    </location>
</feature>
<dbReference type="InterPro" id="IPR013783">
    <property type="entry name" value="Ig-like_fold"/>
</dbReference>
<evidence type="ECO:0000256" key="10">
    <source>
        <dbReference type="SAM" id="Phobius"/>
    </source>
</evidence>
<dbReference type="FunCoup" id="A0A6P7WTF1">
    <property type="interactions" value="329"/>
</dbReference>
<proteinExistence type="predicted"/>
<dbReference type="GO" id="GO:2001069">
    <property type="term" value="F:glycogen binding"/>
    <property type="evidence" value="ECO:0007669"/>
    <property type="project" value="InterPro"/>
</dbReference>
<evidence type="ECO:0000256" key="3">
    <source>
        <dbReference type="ARBA" id="ARBA00053886"/>
    </source>
</evidence>
<evidence type="ECO:0000256" key="7">
    <source>
        <dbReference type="ARBA" id="ARBA00075794"/>
    </source>
</evidence>
<keyword evidence="10" id="KW-0812">Transmembrane</keyword>
<evidence type="ECO:0000256" key="9">
    <source>
        <dbReference type="SAM" id="MobiDB-lite"/>
    </source>
</evidence>
<dbReference type="AlphaFoldDB" id="A0A6P7WTF1"/>
<feature type="transmembrane region" description="Helical" evidence="10">
    <location>
        <begin position="31"/>
        <end position="49"/>
    </location>
</feature>
<evidence type="ECO:0000256" key="8">
    <source>
        <dbReference type="ARBA" id="ARBA00076001"/>
    </source>
</evidence>
<dbReference type="InterPro" id="IPR034838">
    <property type="entry name" value="CBM20_genethonin_1"/>
</dbReference>
<evidence type="ECO:0000256" key="5">
    <source>
        <dbReference type="ARBA" id="ARBA00062412"/>
    </source>
</evidence>
<comment type="subcellular location">
    <subcellularLocation>
        <location evidence="2">Cell membrane</location>
        <location evidence="2">Sarcolemma</location>
        <location evidence="2">T-tubule</location>
    </subcellularLocation>
    <subcellularLocation>
        <location evidence="1">Endoplasmic reticulum membrane</location>
        <topology evidence="1">Single-pass type III membrane protein</topology>
    </subcellularLocation>
    <subcellularLocation>
        <location evidence="4">Preautophagosomal structure membrane</location>
        <topology evidence="4">Single-pass type III membrane protein</topology>
    </subcellularLocation>
</comment>
<name>A0A6P7WTF1_9AMPH</name>
<evidence type="ECO:0000256" key="4">
    <source>
        <dbReference type="ARBA" id="ARBA00060405"/>
    </source>
</evidence>
<dbReference type="PROSITE" id="PS51166">
    <property type="entry name" value="CBM20"/>
    <property type="match status" value="1"/>
</dbReference>
<organism evidence="12 13">
    <name type="scientific">Microcaecilia unicolor</name>
    <dbReference type="NCBI Taxonomy" id="1415580"/>
    <lineage>
        <taxon>Eukaryota</taxon>
        <taxon>Metazoa</taxon>
        <taxon>Chordata</taxon>
        <taxon>Craniata</taxon>
        <taxon>Vertebrata</taxon>
        <taxon>Euteleostomi</taxon>
        <taxon>Amphibia</taxon>
        <taxon>Gymnophiona</taxon>
        <taxon>Siphonopidae</taxon>
        <taxon>Microcaecilia</taxon>
    </lineage>
</organism>
<dbReference type="OrthoDB" id="6123450at2759"/>
<comment type="subunit">
    <text evidence="5">Interacts with the ATG8 family proteins GABARAP and GABARAPL1. Interacts with several glycogen-associated proteins, such as GYS2 (liver glycogen synthase), GDE (glycogen debranching enzyme), GBE1 (glycogen branching enzyme 1) and EPM2A (Laforin).</text>
</comment>